<proteinExistence type="predicted"/>
<dbReference type="Proteomes" id="UP000827892">
    <property type="component" value="Chromosome V"/>
</dbReference>
<dbReference type="InterPro" id="IPR044926">
    <property type="entry name" value="RGS_subdomain_2"/>
</dbReference>
<evidence type="ECO:0000259" key="1">
    <source>
        <dbReference type="PROSITE" id="PS50132"/>
    </source>
</evidence>
<feature type="domain" description="RGS" evidence="1">
    <location>
        <begin position="148"/>
        <end position="257"/>
    </location>
</feature>
<evidence type="ECO:0000313" key="3">
    <source>
        <dbReference type="Proteomes" id="UP000827892"/>
    </source>
</evidence>
<dbReference type="PROSITE" id="PS50132">
    <property type="entry name" value="RGS"/>
    <property type="match status" value="2"/>
</dbReference>
<dbReference type="PANTHER" id="PTHR10845">
    <property type="entry name" value="REGULATOR OF G PROTEIN SIGNALING"/>
    <property type="match status" value="1"/>
</dbReference>
<accession>A0AAE9D2L0</accession>
<protein>
    <recommendedName>
        <fullName evidence="1">RGS domain-containing protein</fullName>
    </recommendedName>
</protein>
<dbReference type="SUPFAM" id="SSF48097">
    <property type="entry name" value="Regulator of G-protein signaling, RGS"/>
    <property type="match status" value="2"/>
</dbReference>
<dbReference type="AlphaFoldDB" id="A0AAE9D2L0"/>
<dbReference type="EMBL" id="CP090895">
    <property type="protein sequence ID" value="ULT92579.1"/>
    <property type="molecule type" value="Genomic_DNA"/>
</dbReference>
<dbReference type="InterPro" id="IPR036305">
    <property type="entry name" value="RGS_sf"/>
</dbReference>
<feature type="domain" description="RGS" evidence="1">
    <location>
        <begin position="8"/>
        <end position="56"/>
    </location>
</feature>
<dbReference type="InterPro" id="IPR016137">
    <property type="entry name" value="RGS"/>
</dbReference>
<gene>
    <name evidence="2" type="ORF">L3Y34_009986</name>
</gene>
<dbReference type="Pfam" id="PF00615">
    <property type="entry name" value="RGS"/>
    <property type="match status" value="2"/>
</dbReference>
<name>A0AAE9D2L0_CAEBR</name>
<reference evidence="2 3" key="1">
    <citation type="submission" date="2022-02" db="EMBL/GenBank/DDBJ databases">
        <title>Chromosome-level reference genomes for two strains of Caenorhabditis briggsae: an improved platform for comparative genomics.</title>
        <authorList>
            <person name="Stevens L."/>
            <person name="Andersen E.C."/>
        </authorList>
    </citation>
    <scope>NUCLEOTIDE SEQUENCE [LARGE SCALE GENOMIC DNA]</scope>
    <source>
        <strain evidence="2">QX1410_ONT</strain>
        <tissue evidence="2">Whole-organism</tissue>
    </source>
</reference>
<organism evidence="2 3">
    <name type="scientific">Caenorhabditis briggsae</name>
    <dbReference type="NCBI Taxonomy" id="6238"/>
    <lineage>
        <taxon>Eukaryota</taxon>
        <taxon>Metazoa</taxon>
        <taxon>Ecdysozoa</taxon>
        <taxon>Nematoda</taxon>
        <taxon>Chromadorea</taxon>
        <taxon>Rhabditida</taxon>
        <taxon>Rhabditina</taxon>
        <taxon>Rhabditomorpha</taxon>
        <taxon>Rhabditoidea</taxon>
        <taxon>Rhabditidae</taxon>
        <taxon>Peloderinae</taxon>
        <taxon>Caenorhabditis</taxon>
    </lineage>
</organism>
<sequence>MHIALDLSVLERMYEKLVEDVVPRDVYDEAQQIVFEKMREISYPEYLRSPMYRELLAKLENEEEGKAKYLVSRSFVLAESPGTELDTLIGSLQFPPGPEICQNCGRHIVHNKTEPGLLASTLNPLWSIHSYLFPEKDTTNGVKSLSWKTLLFGLIKSDPELSNKFAFWKVVWDWTKIEDYDGDNEEMMKHIYDTVINQDSPTAVKLDQDMLDRINKKTEMEEWPEDIFNEAMRFTFFFLEREAYIAFQHSDIYKDLLK</sequence>
<dbReference type="SMART" id="SM00315">
    <property type="entry name" value="RGS"/>
    <property type="match status" value="1"/>
</dbReference>
<dbReference type="PANTHER" id="PTHR10845:SF192">
    <property type="entry name" value="DOUBLE HIT, ISOFORM B"/>
    <property type="match status" value="1"/>
</dbReference>
<dbReference type="Gene3D" id="1.10.167.10">
    <property type="entry name" value="Regulator of G-protein Signalling 4, domain 2"/>
    <property type="match status" value="2"/>
</dbReference>
<evidence type="ECO:0000313" key="2">
    <source>
        <dbReference type="EMBL" id="ULT92579.1"/>
    </source>
</evidence>